<evidence type="ECO:0000313" key="2">
    <source>
        <dbReference type="Proteomes" id="UP000000374"/>
    </source>
</evidence>
<protein>
    <submittedName>
        <fullName evidence="1">Uncharacterized protein</fullName>
    </submittedName>
</protein>
<name>A1WQN0_VEREI</name>
<accession>A1WQN0</accession>
<dbReference type="STRING" id="391735.Veis_4232"/>
<dbReference type="HOGENOM" id="CLU_2014286_0_0_4"/>
<keyword evidence="2" id="KW-1185">Reference proteome</keyword>
<organism evidence="1 2">
    <name type="scientific">Verminephrobacter eiseniae (strain EF01-2)</name>
    <dbReference type="NCBI Taxonomy" id="391735"/>
    <lineage>
        <taxon>Bacteria</taxon>
        <taxon>Pseudomonadati</taxon>
        <taxon>Pseudomonadota</taxon>
        <taxon>Betaproteobacteria</taxon>
        <taxon>Burkholderiales</taxon>
        <taxon>Comamonadaceae</taxon>
        <taxon>Verminephrobacter</taxon>
    </lineage>
</organism>
<reference evidence="2" key="1">
    <citation type="submission" date="2006-12" db="EMBL/GenBank/DDBJ databases">
        <title>Complete sequence of chromosome 1 of Verminephrobacter eiseniae EF01-2.</title>
        <authorList>
            <person name="Copeland A."/>
            <person name="Lucas S."/>
            <person name="Lapidus A."/>
            <person name="Barry K."/>
            <person name="Detter J.C."/>
            <person name="Glavina del Rio T."/>
            <person name="Dalin E."/>
            <person name="Tice H."/>
            <person name="Pitluck S."/>
            <person name="Chertkov O."/>
            <person name="Brettin T."/>
            <person name="Bruce D."/>
            <person name="Han C."/>
            <person name="Tapia R."/>
            <person name="Gilna P."/>
            <person name="Schmutz J."/>
            <person name="Larimer F."/>
            <person name="Land M."/>
            <person name="Hauser L."/>
            <person name="Kyrpides N."/>
            <person name="Kim E."/>
            <person name="Stahl D."/>
            <person name="Richardson P."/>
        </authorList>
    </citation>
    <scope>NUCLEOTIDE SEQUENCE [LARGE SCALE GENOMIC DNA]</scope>
    <source>
        <strain evidence="2">EF01-2</strain>
    </source>
</reference>
<sequence length="123" mass="13389">MCRKVCGADKAPFQMPRTISPSAMRQRCRMAMKGAARWRNGAMAQWDAVRAGPRPVAPFLRPSPCGSGLCRFMRCYGGLQGLGRRAGAGQPNAIGRGITHRLCRWFSESAGHRTPAARDSSVI</sequence>
<dbReference type="KEGG" id="vei:Veis_4232"/>
<evidence type="ECO:0000313" key="1">
    <source>
        <dbReference type="EMBL" id="ABM59937.1"/>
    </source>
</evidence>
<proteinExistence type="predicted"/>
<dbReference type="AlphaFoldDB" id="A1WQN0"/>
<gene>
    <name evidence="1" type="ordered locus">Veis_4232</name>
</gene>
<dbReference type="Proteomes" id="UP000000374">
    <property type="component" value="Chromosome"/>
</dbReference>
<dbReference type="EMBL" id="CP000542">
    <property type="protein sequence ID" value="ABM59937.1"/>
    <property type="molecule type" value="Genomic_DNA"/>
</dbReference>